<evidence type="ECO:0000313" key="4">
    <source>
        <dbReference type="EMBL" id="CAF3844451.1"/>
    </source>
</evidence>
<organism evidence="3 5">
    <name type="scientific">Adineta steineri</name>
    <dbReference type="NCBI Taxonomy" id="433720"/>
    <lineage>
        <taxon>Eukaryota</taxon>
        <taxon>Metazoa</taxon>
        <taxon>Spiralia</taxon>
        <taxon>Gnathifera</taxon>
        <taxon>Rotifera</taxon>
        <taxon>Eurotatoria</taxon>
        <taxon>Bdelloidea</taxon>
        <taxon>Adinetida</taxon>
        <taxon>Adinetidae</taxon>
        <taxon>Adineta</taxon>
    </lineage>
</organism>
<evidence type="ECO:0000256" key="1">
    <source>
        <dbReference type="ARBA" id="ARBA00022729"/>
    </source>
</evidence>
<protein>
    <submittedName>
        <fullName evidence="3">Uncharacterized protein</fullName>
    </submittedName>
</protein>
<dbReference type="InterPro" id="IPR028994">
    <property type="entry name" value="Integrin_alpha_N"/>
</dbReference>
<dbReference type="AlphaFoldDB" id="A0A815MTL8"/>
<keyword evidence="1" id="KW-0732">Signal</keyword>
<dbReference type="Gene3D" id="2.30.30.100">
    <property type="match status" value="2"/>
</dbReference>
<dbReference type="EMBL" id="CAJNOE010001486">
    <property type="protein sequence ID" value="CAF1427348.1"/>
    <property type="molecule type" value="Genomic_DNA"/>
</dbReference>
<evidence type="ECO:0000313" key="5">
    <source>
        <dbReference type="Proteomes" id="UP000663860"/>
    </source>
</evidence>
<dbReference type="EMBL" id="CAJOBB010001347">
    <property type="protein sequence ID" value="CAF3844451.1"/>
    <property type="molecule type" value="Genomic_DNA"/>
</dbReference>
<comment type="caution">
    <text evidence="3">The sequence shown here is derived from an EMBL/GenBank/DDBJ whole genome shotgun (WGS) entry which is preliminary data.</text>
</comment>
<evidence type="ECO:0000313" key="3">
    <source>
        <dbReference type="EMBL" id="CAF1427348.1"/>
    </source>
</evidence>
<sequence>MTIAPSTHQVCSSVFVSKAWISAYTLTDISFWIDDLSPWQGLKRIHLELLSTLCELANKTISEAISHFGIQSLLTSNVLTEDEFYTRMNTTFSAFTESLITDFRLLTDTHITPAWDPPLAEIHPLVYKQETSQYPPNTSISTIIKNMMIEQWNPLSSYDHYYQACAPMYCTYSDITRTNRFIEVVIKLVSLIGGLTIVLRFITVQLVRCVFRIIRPTIKNQQQDNVAVLDRVRQVLKKMITLLRTTLINLNIFPIRTFGSNTDRMQAKYLGILSTRLYIVLVIIGFTILSLYIIIQPETLTTNIAKPSLTVYKSLLLEHHDTLRCPCSTISSAYDRFMNIEPIFHQICSSPFVTNEWQTNITAGLTGDLSNYAIRDYRRFFSAHLKLLSGLCEFSHRSVNDSIRQLLSSLFITDQLRNEIDFHLEIDSFIERKKVNMPIKFTHLLSLLRRINHGNAIITAYGTNFQYINPPSKPITSVVITQPVTYEDGCSCALTANCTMQASFIQTDTSELISIQGLKMGCTPTESFLYSTLECFYDLSCIHLIEHFTNNIITNNYITNVSLIFSTNTSRFSVNTKVIDLVEDLFIEDWSITIDYSAYFHQCSPNLCSYTYVQKFNSLYTITTLLGLYGGLTFVLKWICPNLVHLIMKLYHYRIQRKNRVKPVCAIEMITTDRNNTSTVPKNNHHTTMDGTALPIISTATYTLSTYSTAVTTAIMPITTATSSSSTEVMCQLTFQLIHFDNTSTYRQATLAVDDLNNDGHLDIVALENTENVEVFLGKGDGTFALQESFPLYGFNSYAVSVADINTDGHKDLLLVCYDYNIIYVLSGDGNGDFNAVTLHSGGFGSALVSTAVGDFNNDDLLDIALLKSNPYAITILYNSNGSIFQEQMTICTTPCIGLSSIAVDDVDEDNDVDIIVSSASSLHDDVEDYVYVLLNNGSGYFDKQLVFSTGRFSRPTSVVVADFNHDDHLDLVVANSHKHNIGIMLGNSDGTFQTQMTFPISTYSYPGSVTTGDFNNDNHLDIAVSNSDAHNIGILLGNGNGTFLAQRTFSTGSLSEPWLVVSGDFNSDGKVDLVFTDITGSIIRILMNTCDCCML</sequence>
<proteinExistence type="predicted"/>
<keyword evidence="2" id="KW-0472">Membrane</keyword>
<dbReference type="Pfam" id="PF13517">
    <property type="entry name" value="FG-GAP_3"/>
    <property type="match status" value="2"/>
</dbReference>
<feature type="transmembrane region" description="Helical" evidence="2">
    <location>
        <begin position="277"/>
        <end position="295"/>
    </location>
</feature>
<gene>
    <name evidence="3" type="ORF">IZO911_LOCUS41029</name>
    <name evidence="4" type="ORF">KXQ929_LOCUS19701</name>
</gene>
<keyword evidence="2" id="KW-0812">Transmembrane</keyword>
<evidence type="ECO:0000256" key="2">
    <source>
        <dbReference type="SAM" id="Phobius"/>
    </source>
</evidence>
<keyword evidence="2" id="KW-1133">Transmembrane helix</keyword>
<dbReference type="InterPro" id="IPR013517">
    <property type="entry name" value="FG-GAP"/>
</dbReference>
<dbReference type="SUPFAM" id="SSF69318">
    <property type="entry name" value="Integrin alpha N-terminal domain"/>
    <property type="match status" value="2"/>
</dbReference>
<accession>A0A815MTL8</accession>
<dbReference type="Proteomes" id="UP000663860">
    <property type="component" value="Unassembled WGS sequence"/>
</dbReference>
<name>A0A815MTL8_9BILA</name>
<feature type="transmembrane region" description="Helical" evidence="2">
    <location>
        <begin position="188"/>
        <end position="211"/>
    </location>
</feature>
<dbReference type="Gene3D" id="2.130.10.130">
    <property type="entry name" value="Integrin alpha, N-terminal"/>
    <property type="match status" value="1"/>
</dbReference>
<reference evidence="3" key="1">
    <citation type="submission" date="2021-02" db="EMBL/GenBank/DDBJ databases">
        <authorList>
            <person name="Nowell W R."/>
        </authorList>
    </citation>
    <scope>NUCLEOTIDE SEQUENCE</scope>
</reference>
<dbReference type="Proteomes" id="UP000663868">
    <property type="component" value="Unassembled WGS sequence"/>
</dbReference>
<dbReference type="PANTHER" id="PTHR46580:SF4">
    <property type="entry name" value="ATP_GTP-BINDING PROTEIN"/>
    <property type="match status" value="1"/>
</dbReference>
<dbReference type="PANTHER" id="PTHR46580">
    <property type="entry name" value="SENSOR KINASE-RELATED"/>
    <property type="match status" value="1"/>
</dbReference>